<keyword evidence="3" id="KW-1185">Reference proteome</keyword>
<proteinExistence type="predicted"/>
<feature type="compositionally biased region" description="Polar residues" evidence="1">
    <location>
        <begin position="18"/>
        <end position="27"/>
    </location>
</feature>
<dbReference type="EMBL" id="BGPR01211223">
    <property type="protein sequence ID" value="GBN42254.1"/>
    <property type="molecule type" value="Genomic_DNA"/>
</dbReference>
<dbReference type="AlphaFoldDB" id="A0A4Y2NTB9"/>
<accession>A0A4Y2NTB9</accession>
<name>A0A4Y2NTB9_ARAVE</name>
<reference evidence="2 3" key="1">
    <citation type="journal article" date="2019" name="Sci. Rep.">
        <title>Orb-weaving spider Araneus ventricosus genome elucidates the spidroin gene catalogue.</title>
        <authorList>
            <person name="Kono N."/>
            <person name="Nakamura H."/>
            <person name="Ohtoshi R."/>
            <person name="Moran D.A.P."/>
            <person name="Shinohara A."/>
            <person name="Yoshida Y."/>
            <person name="Fujiwara M."/>
            <person name="Mori M."/>
            <person name="Tomita M."/>
            <person name="Arakawa K."/>
        </authorList>
    </citation>
    <scope>NUCLEOTIDE SEQUENCE [LARGE SCALE GENOMIC DNA]</scope>
</reference>
<comment type="caution">
    <text evidence="2">The sequence shown here is derived from an EMBL/GenBank/DDBJ whole genome shotgun (WGS) entry which is preliminary data.</text>
</comment>
<protein>
    <submittedName>
        <fullName evidence="2">Uncharacterized protein</fullName>
    </submittedName>
</protein>
<evidence type="ECO:0000313" key="3">
    <source>
        <dbReference type="Proteomes" id="UP000499080"/>
    </source>
</evidence>
<organism evidence="2 3">
    <name type="scientific">Araneus ventricosus</name>
    <name type="common">Orbweaver spider</name>
    <name type="synonym">Epeira ventricosa</name>
    <dbReference type="NCBI Taxonomy" id="182803"/>
    <lineage>
        <taxon>Eukaryota</taxon>
        <taxon>Metazoa</taxon>
        <taxon>Ecdysozoa</taxon>
        <taxon>Arthropoda</taxon>
        <taxon>Chelicerata</taxon>
        <taxon>Arachnida</taxon>
        <taxon>Araneae</taxon>
        <taxon>Araneomorphae</taxon>
        <taxon>Entelegynae</taxon>
        <taxon>Araneoidea</taxon>
        <taxon>Araneidae</taxon>
        <taxon>Araneus</taxon>
    </lineage>
</organism>
<evidence type="ECO:0000313" key="2">
    <source>
        <dbReference type="EMBL" id="GBN42254.1"/>
    </source>
</evidence>
<feature type="region of interest" description="Disordered" evidence="1">
    <location>
        <begin position="1"/>
        <end position="27"/>
    </location>
</feature>
<gene>
    <name evidence="2" type="ORF">AVEN_155930_1</name>
</gene>
<dbReference type="Proteomes" id="UP000499080">
    <property type="component" value="Unassembled WGS sequence"/>
</dbReference>
<sequence>MRRSPGLPGYYRKETGPKSHTTITSPTGEARTRLLIRQLLIRELEVPPVVVRIKLKQKLNIVISWMRSFFTNVTKLSYVNHATYEEFSRVTNSITNQLPKVTKYNF</sequence>
<evidence type="ECO:0000256" key="1">
    <source>
        <dbReference type="SAM" id="MobiDB-lite"/>
    </source>
</evidence>